<proteinExistence type="predicted"/>
<comment type="caution">
    <text evidence="1">The sequence shown here is derived from an EMBL/GenBank/DDBJ whole genome shotgun (WGS) entry which is preliminary data.</text>
</comment>
<name>A0A0F9JLM8_9ZZZZ</name>
<dbReference type="AlphaFoldDB" id="A0A0F9JLM8"/>
<accession>A0A0F9JLM8</accession>
<organism evidence="1">
    <name type="scientific">marine sediment metagenome</name>
    <dbReference type="NCBI Taxonomy" id="412755"/>
    <lineage>
        <taxon>unclassified sequences</taxon>
        <taxon>metagenomes</taxon>
        <taxon>ecological metagenomes</taxon>
    </lineage>
</organism>
<sequence length="66" mass="7679">MPRQKRWQIKRRLDEAVGACNKAQNHLVETGHDYETIHPDYYDAFTAIVQALELVKDAINNLIENI</sequence>
<evidence type="ECO:0000313" key="1">
    <source>
        <dbReference type="EMBL" id="KKM70563.1"/>
    </source>
</evidence>
<dbReference type="EMBL" id="LAZR01009793">
    <property type="protein sequence ID" value="KKM70563.1"/>
    <property type="molecule type" value="Genomic_DNA"/>
</dbReference>
<reference evidence="1" key="1">
    <citation type="journal article" date="2015" name="Nature">
        <title>Complex archaea that bridge the gap between prokaryotes and eukaryotes.</title>
        <authorList>
            <person name="Spang A."/>
            <person name="Saw J.H."/>
            <person name="Jorgensen S.L."/>
            <person name="Zaremba-Niedzwiedzka K."/>
            <person name="Martijn J."/>
            <person name="Lind A.E."/>
            <person name="van Eijk R."/>
            <person name="Schleper C."/>
            <person name="Guy L."/>
            <person name="Ettema T.J."/>
        </authorList>
    </citation>
    <scope>NUCLEOTIDE SEQUENCE</scope>
</reference>
<protein>
    <recommendedName>
        <fullName evidence="2">HEPN domain-containing protein</fullName>
    </recommendedName>
</protein>
<evidence type="ECO:0008006" key="2">
    <source>
        <dbReference type="Google" id="ProtNLM"/>
    </source>
</evidence>
<gene>
    <name evidence="1" type="ORF">LCGC14_1439420</name>
</gene>